<reference evidence="7 8" key="1">
    <citation type="journal article" date="2014" name="Int. J. Syst. Evol. Microbiol.">
        <title>Complete genome sequence of Corynebacterium casei LMG S-19264T (=DSM 44701T), isolated from a smear-ripened cheese.</title>
        <authorList>
            <consortium name="US DOE Joint Genome Institute (JGI-PGF)"/>
            <person name="Walter F."/>
            <person name="Albersmeier A."/>
            <person name="Kalinowski J."/>
            <person name="Ruckert C."/>
        </authorList>
    </citation>
    <scope>NUCLEOTIDE SEQUENCE [LARGE SCALE GENOMIC DNA]</scope>
    <source>
        <strain evidence="7 8">CCM 8669</strain>
    </source>
</reference>
<keyword evidence="4 5" id="KW-0472">Membrane</keyword>
<dbReference type="AlphaFoldDB" id="A0A917IX94"/>
<feature type="transmembrane region" description="Helical" evidence="5">
    <location>
        <begin position="82"/>
        <end position="103"/>
    </location>
</feature>
<sequence>MSERPEHYTPQYINTGNNRNPFSPSYGLGQPRQGGFSQGDFQGSAPTFVIHQKSLLVAYLLWFFLGFFGIHKFYLRQPFMGLFYLILNGLGALLAAVLVGYFFWGLLALLWIIDAFTMPIRVNLMNALATRRVY</sequence>
<gene>
    <name evidence="7" type="ORF">GCM10007359_21110</name>
</gene>
<comment type="subcellular location">
    <subcellularLocation>
        <location evidence="1">Membrane</location>
        <topology evidence="1">Multi-pass membrane protein</topology>
    </subcellularLocation>
</comment>
<keyword evidence="3 5" id="KW-1133">Transmembrane helix</keyword>
<dbReference type="EMBL" id="BMDC01000004">
    <property type="protein sequence ID" value="GGH66699.1"/>
    <property type="molecule type" value="Genomic_DNA"/>
</dbReference>
<organism evidence="7 8">
    <name type="scientific">Rothia aerolata</name>
    <dbReference type="NCBI Taxonomy" id="1812262"/>
    <lineage>
        <taxon>Bacteria</taxon>
        <taxon>Bacillati</taxon>
        <taxon>Actinomycetota</taxon>
        <taxon>Actinomycetes</taxon>
        <taxon>Micrococcales</taxon>
        <taxon>Micrococcaceae</taxon>
        <taxon>Rothia</taxon>
    </lineage>
</organism>
<evidence type="ECO:0000256" key="1">
    <source>
        <dbReference type="ARBA" id="ARBA00004141"/>
    </source>
</evidence>
<accession>A0A917IX94</accession>
<feature type="transmembrane region" description="Helical" evidence="5">
    <location>
        <begin position="109"/>
        <end position="129"/>
    </location>
</feature>
<evidence type="ECO:0000256" key="3">
    <source>
        <dbReference type="ARBA" id="ARBA00022989"/>
    </source>
</evidence>
<feature type="transmembrane region" description="Helical" evidence="5">
    <location>
        <begin position="56"/>
        <end position="75"/>
    </location>
</feature>
<dbReference type="GO" id="GO:0016020">
    <property type="term" value="C:membrane"/>
    <property type="evidence" value="ECO:0007669"/>
    <property type="project" value="UniProtKB-SubCell"/>
</dbReference>
<dbReference type="InterPro" id="IPR007829">
    <property type="entry name" value="TM2"/>
</dbReference>
<dbReference type="PANTHER" id="PTHR21016:SF25">
    <property type="entry name" value="TM2 DOMAIN-CONTAINING PROTEIN DDB_G0277895-RELATED"/>
    <property type="match status" value="1"/>
</dbReference>
<dbReference type="Proteomes" id="UP000600171">
    <property type="component" value="Unassembled WGS sequence"/>
</dbReference>
<keyword evidence="8" id="KW-1185">Reference proteome</keyword>
<dbReference type="RefSeq" id="WP_229723200.1">
    <property type="nucleotide sequence ID" value="NZ_BMDC01000004.1"/>
</dbReference>
<dbReference type="InterPro" id="IPR050932">
    <property type="entry name" value="TM2D1-3-like"/>
</dbReference>
<dbReference type="PANTHER" id="PTHR21016">
    <property type="entry name" value="BETA-AMYLOID BINDING PROTEIN-RELATED"/>
    <property type="match status" value="1"/>
</dbReference>
<evidence type="ECO:0000256" key="4">
    <source>
        <dbReference type="ARBA" id="ARBA00023136"/>
    </source>
</evidence>
<comment type="caution">
    <text evidence="7">The sequence shown here is derived from an EMBL/GenBank/DDBJ whole genome shotgun (WGS) entry which is preliminary data.</text>
</comment>
<protein>
    <recommendedName>
        <fullName evidence="6">TM2 domain-containing protein</fullName>
    </recommendedName>
</protein>
<dbReference type="Pfam" id="PF05154">
    <property type="entry name" value="TM2"/>
    <property type="match status" value="1"/>
</dbReference>
<evidence type="ECO:0000313" key="8">
    <source>
        <dbReference type="Proteomes" id="UP000600171"/>
    </source>
</evidence>
<proteinExistence type="predicted"/>
<feature type="domain" description="TM2" evidence="6">
    <location>
        <begin position="52"/>
        <end position="94"/>
    </location>
</feature>
<name>A0A917IX94_9MICC</name>
<evidence type="ECO:0000256" key="2">
    <source>
        <dbReference type="ARBA" id="ARBA00022692"/>
    </source>
</evidence>
<evidence type="ECO:0000256" key="5">
    <source>
        <dbReference type="SAM" id="Phobius"/>
    </source>
</evidence>
<keyword evidence="2 5" id="KW-0812">Transmembrane</keyword>
<evidence type="ECO:0000259" key="6">
    <source>
        <dbReference type="Pfam" id="PF05154"/>
    </source>
</evidence>
<evidence type="ECO:0000313" key="7">
    <source>
        <dbReference type="EMBL" id="GGH66699.1"/>
    </source>
</evidence>